<comment type="cofactor">
    <cofactor evidence="1">
        <name>Fe cation</name>
        <dbReference type="ChEBI" id="CHEBI:24875"/>
    </cofactor>
</comment>
<dbReference type="SUPFAM" id="SSF55961">
    <property type="entry name" value="Bet v1-like"/>
    <property type="match status" value="1"/>
</dbReference>
<dbReference type="PANTHER" id="PTHR43756:SF5">
    <property type="entry name" value="CHOLINE MONOOXYGENASE, CHLOROPLASTIC"/>
    <property type="match status" value="1"/>
</dbReference>
<dbReference type="Gene3D" id="2.102.10.10">
    <property type="entry name" value="Rieske [2Fe-2S] iron-sulphur domain"/>
    <property type="match status" value="1"/>
</dbReference>
<dbReference type="UniPathway" id="UPA00529">
    <property type="reaction ID" value="UER00430"/>
</dbReference>
<evidence type="ECO:0000256" key="1">
    <source>
        <dbReference type="ARBA" id="ARBA00001962"/>
    </source>
</evidence>
<evidence type="ECO:0000256" key="12">
    <source>
        <dbReference type="ARBA" id="ARBA00049097"/>
    </source>
</evidence>
<dbReference type="InterPro" id="IPR001663">
    <property type="entry name" value="Rng_hydr_dOase-A"/>
</dbReference>
<sequence>MNRIFGYMKSTDVPTQEDAPSRSLPASWYRSDAMYQLERRAIFSRNWIVVSHQLRLADPGQYIQLQEAGFSFFLVKDRQGNINGFHNVCRHRAYPVVQEKEGKVNILACKYHGWSYGLSGKLAKAPRYDDIENFEKEKNGLFPVHIHIDKLGFIWVNLEASEKPSVSWEDDFGGVDEQPRMLQFDLTEFQFDHQWEMVGDYNWKTLADNYNEYWVETKGGHIQHFNTDRPDREGLGIYSTFYFPNASITVSKHFFYMMRCIPKSASQTLMEYEVYRNKNSSDEQFGHLDSIFKQVLKEDKDLCNAAQENLNAGIYTNGQLHPQNEKIVP</sequence>
<dbReference type="PRINTS" id="PR00090">
    <property type="entry name" value="RNGDIOXGNASE"/>
</dbReference>
<comment type="function">
    <text evidence="2">Catalyzes the first step of the osmoprotectant glycine betaine synthesis.</text>
</comment>
<dbReference type="InterPro" id="IPR015879">
    <property type="entry name" value="Ring_hydroxy_dOase_asu_C_dom"/>
</dbReference>
<proteinExistence type="inferred from homology"/>
<keyword evidence="9" id="KW-0560">Oxidoreductase</keyword>
<evidence type="ECO:0000256" key="13">
    <source>
        <dbReference type="SAM" id="MobiDB-lite"/>
    </source>
</evidence>
<protein>
    <recommendedName>
        <fullName evidence="6">Choline monooxygenase, chloroplastic</fullName>
        <ecNumber evidence="5">1.14.15.7</ecNumber>
    </recommendedName>
</protein>
<evidence type="ECO:0000256" key="11">
    <source>
        <dbReference type="ARBA" id="ARBA00023014"/>
    </source>
</evidence>
<dbReference type="AlphaFoldDB" id="A0A6V8HFI6"/>
<evidence type="ECO:0000256" key="3">
    <source>
        <dbReference type="ARBA" id="ARBA00004866"/>
    </source>
</evidence>
<dbReference type="Pfam" id="PF00355">
    <property type="entry name" value="Rieske"/>
    <property type="match status" value="1"/>
</dbReference>
<keyword evidence="7" id="KW-0001">2Fe-2S</keyword>
<dbReference type="InterPro" id="IPR017941">
    <property type="entry name" value="Rieske_2Fe-2S"/>
</dbReference>
<evidence type="ECO:0000256" key="7">
    <source>
        <dbReference type="ARBA" id="ARBA00022714"/>
    </source>
</evidence>
<accession>A0A6V8HFI6</accession>
<organism evidence="15 16">
    <name type="scientific">Talaromyces pinophilus</name>
    <name type="common">Penicillium pinophilum</name>
    <dbReference type="NCBI Taxonomy" id="128442"/>
    <lineage>
        <taxon>Eukaryota</taxon>
        <taxon>Fungi</taxon>
        <taxon>Dikarya</taxon>
        <taxon>Ascomycota</taxon>
        <taxon>Pezizomycotina</taxon>
        <taxon>Eurotiomycetes</taxon>
        <taxon>Eurotiomycetidae</taxon>
        <taxon>Eurotiales</taxon>
        <taxon>Trichocomaceae</taxon>
        <taxon>Talaromyces</taxon>
        <taxon>Talaromyces sect. Talaromyces</taxon>
    </lineage>
</organism>
<dbReference type="GO" id="GO:0051537">
    <property type="term" value="F:2 iron, 2 sulfur cluster binding"/>
    <property type="evidence" value="ECO:0007669"/>
    <property type="project" value="UniProtKB-KW"/>
</dbReference>
<evidence type="ECO:0000256" key="5">
    <source>
        <dbReference type="ARBA" id="ARBA00012763"/>
    </source>
</evidence>
<dbReference type="PANTHER" id="PTHR43756">
    <property type="entry name" value="CHOLINE MONOOXYGENASE, CHLOROPLASTIC"/>
    <property type="match status" value="1"/>
</dbReference>
<comment type="pathway">
    <text evidence="3">Amine and polyamine biosynthesis; betaine biosynthesis via choline pathway; betaine aldehyde from choline (monooxygenase route): step 1/1.</text>
</comment>
<gene>
    <name evidence="15" type="ORF">TCE0_034r11646</name>
</gene>
<evidence type="ECO:0000256" key="8">
    <source>
        <dbReference type="ARBA" id="ARBA00022723"/>
    </source>
</evidence>
<keyword evidence="16" id="KW-1185">Reference proteome</keyword>
<dbReference type="EMBL" id="DF933830">
    <property type="protein sequence ID" value="GAM39806.1"/>
    <property type="molecule type" value="Genomic_DNA"/>
</dbReference>
<evidence type="ECO:0000256" key="10">
    <source>
        <dbReference type="ARBA" id="ARBA00023004"/>
    </source>
</evidence>
<keyword evidence="11" id="KW-0411">Iron-sulfur</keyword>
<reference evidence="16" key="1">
    <citation type="journal article" date="2015" name="Genome Announc.">
        <title>Draft genome sequence of Talaromyces cellulolyticus strain Y-94, a source of lignocellulosic biomass-degrading enzymes.</title>
        <authorList>
            <person name="Fujii T."/>
            <person name="Koike H."/>
            <person name="Sawayama S."/>
            <person name="Yano S."/>
            <person name="Inoue H."/>
        </authorList>
    </citation>
    <scope>NUCLEOTIDE SEQUENCE [LARGE SCALE GENOMIC DNA]</scope>
    <source>
        <strain evidence="16">Y-94</strain>
    </source>
</reference>
<dbReference type="GO" id="GO:0019133">
    <property type="term" value="F:choline monooxygenase activity"/>
    <property type="evidence" value="ECO:0007669"/>
    <property type="project" value="UniProtKB-EC"/>
</dbReference>
<evidence type="ECO:0000313" key="15">
    <source>
        <dbReference type="EMBL" id="GAM39806.1"/>
    </source>
</evidence>
<dbReference type="GO" id="GO:0019285">
    <property type="term" value="P:glycine betaine biosynthetic process from choline"/>
    <property type="evidence" value="ECO:0007669"/>
    <property type="project" value="UniProtKB-UniPathway"/>
</dbReference>
<name>A0A6V8HFI6_TALPI</name>
<dbReference type="InterPro" id="IPR036922">
    <property type="entry name" value="Rieske_2Fe-2S_sf"/>
</dbReference>
<dbReference type="Pfam" id="PF00848">
    <property type="entry name" value="Ring_hydroxyl_A"/>
    <property type="match status" value="1"/>
</dbReference>
<dbReference type="EC" id="1.14.15.7" evidence="5"/>
<evidence type="ECO:0000259" key="14">
    <source>
        <dbReference type="PROSITE" id="PS51296"/>
    </source>
</evidence>
<evidence type="ECO:0000313" key="16">
    <source>
        <dbReference type="Proteomes" id="UP000053095"/>
    </source>
</evidence>
<dbReference type="GO" id="GO:0005506">
    <property type="term" value="F:iron ion binding"/>
    <property type="evidence" value="ECO:0007669"/>
    <property type="project" value="InterPro"/>
</dbReference>
<dbReference type="CDD" id="cd03469">
    <property type="entry name" value="Rieske_RO_Alpha_N"/>
    <property type="match status" value="1"/>
</dbReference>
<evidence type="ECO:0000256" key="6">
    <source>
        <dbReference type="ARBA" id="ARBA00014931"/>
    </source>
</evidence>
<evidence type="ECO:0000256" key="4">
    <source>
        <dbReference type="ARBA" id="ARBA00010848"/>
    </source>
</evidence>
<dbReference type="CDD" id="cd00680">
    <property type="entry name" value="RHO_alpha_C"/>
    <property type="match status" value="1"/>
</dbReference>
<comment type="catalytic activity">
    <reaction evidence="12">
        <text>choline + 2 reduced [2Fe-2S]-[ferredoxin] + O2 + 2 H(+) = betaine aldehyde hydrate + 2 oxidized [2Fe-2S]-[ferredoxin] + H2O</text>
        <dbReference type="Rhea" id="RHEA:17769"/>
        <dbReference type="Rhea" id="RHEA-COMP:10000"/>
        <dbReference type="Rhea" id="RHEA-COMP:10001"/>
        <dbReference type="ChEBI" id="CHEBI:15354"/>
        <dbReference type="ChEBI" id="CHEBI:15377"/>
        <dbReference type="ChEBI" id="CHEBI:15378"/>
        <dbReference type="ChEBI" id="CHEBI:15379"/>
        <dbReference type="ChEBI" id="CHEBI:15870"/>
        <dbReference type="ChEBI" id="CHEBI:33737"/>
        <dbReference type="ChEBI" id="CHEBI:33738"/>
        <dbReference type="EC" id="1.14.15.7"/>
    </reaction>
</comment>
<dbReference type="Proteomes" id="UP000053095">
    <property type="component" value="Unassembled WGS sequence"/>
</dbReference>
<dbReference type="Gene3D" id="3.90.380.10">
    <property type="entry name" value="Naphthalene 1,2-dioxygenase Alpha Subunit, Chain A, domain 1"/>
    <property type="match status" value="1"/>
</dbReference>
<comment type="similarity">
    <text evidence="4">Belongs to the choline monooxygenase family.</text>
</comment>
<evidence type="ECO:0000256" key="2">
    <source>
        <dbReference type="ARBA" id="ARBA00002149"/>
    </source>
</evidence>
<dbReference type="SUPFAM" id="SSF50022">
    <property type="entry name" value="ISP domain"/>
    <property type="match status" value="1"/>
</dbReference>
<feature type="domain" description="Rieske" evidence="14">
    <location>
        <begin position="47"/>
        <end position="145"/>
    </location>
</feature>
<dbReference type="PROSITE" id="PS51296">
    <property type="entry name" value="RIESKE"/>
    <property type="match status" value="1"/>
</dbReference>
<feature type="region of interest" description="Disordered" evidence="13">
    <location>
        <begin position="1"/>
        <end position="22"/>
    </location>
</feature>
<keyword evidence="10" id="KW-0408">Iron</keyword>
<keyword evidence="8" id="KW-0479">Metal-binding</keyword>
<evidence type="ECO:0000256" key="9">
    <source>
        <dbReference type="ARBA" id="ARBA00023002"/>
    </source>
</evidence>
<comment type="caution">
    <text evidence="15">The sequence shown here is derived from an EMBL/GenBank/DDBJ whole genome shotgun (WGS) entry which is preliminary data.</text>
</comment>